<dbReference type="InterPro" id="IPR036388">
    <property type="entry name" value="WH-like_DNA-bd_sf"/>
</dbReference>
<proteinExistence type="predicted"/>
<dbReference type="Pfam" id="PF08279">
    <property type="entry name" value="HTH_11"/>
    <property type="match status" value="1"/>
</dbReference>
<name>A0A251Y946_9MICO</name>
<sequence>MRDTSERLLRLLSLLQRRRPWNAEQLAVELQVTDRTIRRDVGRLRSLGYPVASTTGVDGGYALEPGAALPPVTLDPEEAVAVFVALRDAAATGDPEQGAAARSALEKVVRVLPDRARAAVGAMTHHSTAVDIGQAIRPVDGPASGSALEVLARACRTRRRVSCDYERGDGRRGPMHLEPRHLVRTMDRWYLVAYVIGSESWRTLRVDRMTGARATSDPSRPRPDPADDLDALVVDGIRARMQRVTGIVRVHAPATEIAHWISPAWGTVTADGPVSCLVSGGADSHASMARWLLLLDRPITVVGPPELAAAFVAVAREAASAGLPAAGSPGAVAANLAGP</sequence>
<dbReference type="InterPro" id="IPR051534">
    <property type="entry name" value="CBASS_pafABC_assoc_protein"/>
</dbReference>
<evidence type="ECO:0000256" key="1">
    <source>
        <dbReference type="ARBA" id="ARBA00023015"/>
    </source>
</evidence>
<gene>
    <name evidence="5" type="ORF">BFL34_01572</name>
</gene>
<dbReference type="InterPro" id="IPR013196">
    <property type="entry name" value="HTH_11"/>
</dbReference>
<dbReference type="AlphaFoldDB" id="A0A251Y946"/>
<dbReference type="InterPro" id="IPR057727">
    <property type="entry name" value="WCX_dom"/>
</dbReference>
<dbReference type="Gene3D" id="1.10.10.10">
    <property type="entry name" value="Winged helix-like DNA-binding domain superfamily/Winged helix DNA-binding domain"/>
    <property type="match status" value="1"/>
</dbReference>
<feature type="domain" description="HTH deoR-type" evidence="4">
    <location>
        <begin position="4"/>
        <end position="63"/>
    </location>
</feature>
<dbReference type="InterPro" id="IPR018356">
    <property type="entry name" value="Tscrpt_reg_HTH_DeoR_CS"/>
</dbReference>
<dbReference type="InterPro" id="IPR036390">
    <property type="entry name" value="WH_DNA-bd_sf"/>
</dbReference>
<organism evidence="5 6">
    <name type="scientific">Clavibacter michiganensis</name>
    <dbReference type="NCBI Taxonomy" id="28447"/>
    <lineage>
        <taxon>Bacteria</taxon>
        <taxon>Bacillati</taxon>
        <taxon>Actinomycetota</taxon>
        <taxon>Actinomycetes</taxon>
        <taxon>Micrococcales</taxon>
        <taxon>Microbacteriaceae</taxon>
        <taxon>Clavibacter</taxon>
    </lineage>
</organism>
<dbReference type="PANTHER" id="PTHR34580:SF3">
    <property type="entry name" value="PROTEIN PAFB"/>
    <property type="match status" value="1"/>
</dbReference>
<evidence type="ECO:0000313" key="6">
    <source>
        <dbReference type="Proteomes" id="UP000194837"/>
    </source>
</evidence>
<dbReference type="InterPro" id="IPR001034">
    <property type="entry name" value="DeoR_HTH"/>
</dbReference>
<evidence type="ECO:0000313" key="5">
    <source>
        <dbReference type="EMBL" id="OUE20754.1"/>
    </source>
</evidence>
<dbReference type="GO" id="GO:0003700">
    <property type="term" value="F:DNA-binding transcription factor activity"/>
    <property type="evidence" value="ECO:0007669"/>
    <property type="project" value="InterPro"/>
</dbReference>
<dbReference type="PIRSF" id="PIRSF016838">
    <property type="entry name" value="PafC"/>
    <property type="match status" value="1"/>
</dbReference>
<keyword evidence="1" id="KW-0805">Transcription regulation</keyword>
<comment type="caution">
    <text evidence="5">The sequence shown here is derived from an EMBL/GenBank/DDBJ whole genome shotgun (WGS) entry which is preliminary data.</text>
</comment>
<evidence type="ECO:0000256" key="2">
    <source>
        <dbReference type="ARBA" id="ARBA00023125"/>
    </source>
</evidence>
<accession>A0A251Y946</accession>
<dbReference type="Pfam" id="PF13280">
    <property type="entry name" value="WYL"/>
    <property type="match status" value="1"/>
</dbReference>
<evidence type="ECO:0000259" key="4">
    <source>
        <dbReference type="PROSITE" id="PS51000"/>
    </source>
</evidence>
<keyword evidence="2" id="KW-0238">DNA-binding</keyword>
<protein>
    <submittedName>
        <fullName evidence="5">HTH domain protein</fullName>
    </submittedName>
</protein>
<dbReference type="SUPFAM" id="SSF46785">
    <property type="entry name" value="Winged helix' DNA-binding domain"/>
    <property type="match status" value="1"/>
</dbReference>
<dbReference type="PROSITE" id="PS52050">
    <property type="entry name" value="WYL"/>
    <property type="match status" value="1"/>
</dbReference>
<dbReference type="GO" id="GO:0003677">
    <property type="term" value="F:DNA binding"/>
    <property type="evidence" value="ECO:0007669"/>
    <property type="project" value="UniProtKB-KW"/>
</dbReference>
<keyword evidence="3" id="KW-0804">Transcription</keyword>
<dbReference type="EMBL" id="MDJW01000008">
    <property type="protein sequence ID" value="OUE20754.1"/>
    <property type="molecule type" value="Genomic_DNA"/>
</dbReference>
<dbReference type="Pfam" id="PF25583">
    <property type="entry name" value="WCX"/>
    <property type="match status" value="1"/>
</dbReference>
<dbReference type="PROSITE" id="PS00894">
    <property type="entry name" value="HTH_DEOR_1"/>
    <property type="match status" value="1"/>
</dbReference>
<dbReference type="PANTHER" id="PTHR34580">
    <property type="match status" value="1"/>
</dbReference>
<dbReference type="InterPro" id="IPR028349">
    <property type="entry name" value="PafC-like"/>
</dbReference>
<reference evidence="5 6" key="1">
    <citation type="submission" date="2016-08" db="EMBL/GenBank/DDBJ databases">
        <title>Genome sequence of Clavibacter michiganensis spp strain CFBP7494.</title>
        <authorList>
            <person name="Thapa S.P."/>
            <person name="Coaker G."/>
            <person name="Jacques M.-A."/>
        </authorList>
    </citation>
    <scope>NUCLEOTIDE SEQUENCE [LARGE SCALE GENOMIC DNA]</scope>
    <source>
        <strain evidence="5">CFBP7494</strain>
    </source>
</reference>
<dbReference type="PROSITE" id="PS51000">
    <property type="entry name" value="HTH_DEOR_2"/>
    <property type="match status" value="1"/>
</dbReference>
<dbReference type="Proteomes" id="UP000194837">
    <property type="component" value="Unassembled WGS sequence"/>
</dbReference>
<dbReference type="InterPro" id="IPR026881">
    <property type="entry name" value="WYL_dom"/>
</dbReference>
<dbReference type="RefSeq" id="WP_086521327.1">
    <property type="nucleotide sequence ID" value="NZ_MDJW01000008.1"/>
</dbReference>
<evidence type="ECO:0000256" key="3">
    <source>
        <dbReference type="ARBA" id="ARBA00023163"/>
    </source>
</evidence>